<accession>A0A8J8FG82</accession>
<protein>
    <recommendedName>
        <fullName evidence="3">NRDE family protein</fullName>
    </recommendedName>
</protein>
<evidence type="ECO:0000313" key="1">
    <source>
        <dbReference type="EMBL" id="NNV57581.1"/>
    </source>
</evidence>
<dbReference type="Pfam" id="PF05742">
    <property type="entry name" value="TANGO2"/>
    <property type="match status" value="1"/>
</dbReference>
<dbReference type="RefSeq" id="WP_171609527.1">
    <property type="nucleotide sequence ID" value="NZ_WHPF01000016.1"/>
</dbReference>
<reference evidence="1" key="1">
    <citation type="submission" date="2019-10" db="EMBL/GenBank/DDBJ databases">
        <title>Draft genome sequence of Panacibacter sp. KCS-6.</title>
        <authorList>
            <person name="Yim K.J."/>
        </authorList>
    </citation>
    <scope>NUCLEOTIDE SEQUENCE</scope>
    <source>
        <strain evidence="1">KCS-6</strain>
    </source>
</reference>
<proteinExistence type="predicted"/>
<evidence type="ECO:0008006" key="3">
    <source>
        <dbReference type="Google" id="ProtNLM"/>
    </source>
</evidence>
<sequence>MCTVTFIAHNNSYYITSNRDEQLARKDAIAPQLYEYNGASLIYPKDGEAGGSWVALHKNGNVAVLLNGGFVKHIPQPPYAASRGIILLEIISNPHPLNAFNTIHLTDIEPFTLVLYMQKSLFECRWDGHKKFAIALDKQEPHIWSSATLYEPAVIAKRKEWFGTWLLQTPNPTQQEILDFHRFAGDGDITNSLLMNRNNQLSTVSITSIAIHNQQATMQYLDLKQNKHTTQQMHLLNTIMQPG</sequence>
<gene>
    <name evidence="1" type="ORF">GD597_19075</name>
</gene>
<dbReference type="InterPro" id="IPR008551">
    <property type="entry name" value="TANGO2"/>
</dbReference>
<comment type="caution">
    <text evidence="1">The sequence shown here is derived from an EMBL/GenBank/DDBJ whole genome shotgun (WGS) entry which is preliminary data.</text>
</comment>
<organism evidence="1 2">
    <name type="scientific">Limnovirga soli</name>
    <dbReference type="NCBI Taxonomy" id="2656915"/>
    <lineage>
        <taxon>Bacteria</taxon>
        <taxon>Pseudomonadati</taxon>
        <taxon>Bacteroidota</taxon>
        <taxon>Chitinophagia</taxon>
        <taxon>Chitinophagales</taxon>
        <taxon>Chitinophagaceae</taxon>
        <taxon>Limnovirga</taxon>
    </lineage>
</organism>
<dbReference type="AlphaFoldDB" id="A0A8J8FG82"/>
<dbReference type="Proteomes" id="UP000598971">
    <property type="component" value="Unassembled WGS sequence"/>
</dbReference>
<evidence type="ECO:0000313" key="2">
    <source>
        <dbReference type="Proteomes" id="UP000598971"/>
    </source>
</evidence>
<dbReference type="EMBL" id="WHPF01000016">
    <property type="protein sequence ID" value="NNV57581.1"/>
    <property type="molecule type" value="Genomic_DNA"/>
</dbReference>
<name>A0A8J8FG82_9BACT</name>
<keyword evidence="2" id="KW-1185">Reference proteome</keyword>